<organism evidence="1">
    <name type="scientific">Symploca sp. SIO1C4</name>
    <dbReference type="NCBI Taxonomy" id="2607765"/>
    <lineage>
        <taxon>Bacteria</taxon>
        <taxon>Bacillati</taxon>
        <taxon>Cyanobacteriota</taxon>
        <taxon>Cyanophyceae</taxon>
        <taxon>Coleofasciculales</taxon>
        <taxon>Coleofasciculaceae</taxon>
        <taxon>Symploca</taxon>
    </lineage>
</organism>
<accession>A0A6B3NI21</accession>
<evidence type="ECO:0000313" key="1">
    <source>
        <dbReference type="EMBL" id="NER31350.1"/>
    </source>
</evidence>
<proteinExistence type="predicted"/>
<protein>
    <submittedName>
        <fullName evidence="1">Uncharacterized protein</fullName>
    </submittedName>
</protein>
<dbReference type="AlphaFoldDB" id="A0A6B3NI21"/>
<gene>
    <name evidence="1" type="ORF">F6J89_27975</name>
</gene>
<comment type="caution">
    <text evidence="1">The sequence shown here is derived from an EMBL/GenBank/DDBJ whole genome shotgun (WGS) entry which is preliminary data.</text>
</comment>
<reference evidence="1" key="1">
    <citation type="submission" date="2019-11" db="EMBL/GenBank/DDBJ databases">
        <title>Genomic insights into an expanded diversity of filamentous marine cyanobacteria reveals the extraordinary biosynthetic potential of Moorea and Okeania.</title>
        <authorList>
            <person name="Ferreira Leao T."/>
            <person name="Wang M."/>
            <person name="Moss N."/>
            <person name="Da Silva R."/>
            <person name="Sanders J."/>
            <person name="Nurk S."/>
            <person name="Gurevich A."/>
            <person name="Humphrey G."/>
            <person name="Reher R."/>
            <person name="Zhu Q."/>
            <person name="Belda-Ferre P."/>
            <person name="Glukhov E."/>
            <person name="Rex R."/>
            <person name="Dorrestein P.C."/>
            <person name="Knight R."/>
            <person name="Pevzner P."/>
            <person name="Gerwick W.H."/>
            <person name="Gerwick L."/>
        </authorList>
    </citation>
    <scope>NUCLEOTIDE SEQUENCE</scope>
    <source>
        <strain evidence="1">SIO1C4</strain>
    </source>
</reference>
<name>A0A6B3NI21_9CYAN</name>
<dbReference type="EMBL" id="JAAHFQ010000791">
    <property type="protein sequence ID" value="NER31350.1"/>
    <property type="molecule type" value="Genomic_DNA"/>
</dbReference>
<sequence>MSQVLTSIIPSRLRAGRRKPLVYPFGGYSKDFQTLVENSFEKLGITTIWELEPF</sequence>